<keyword evidence="2" id="KW-0378">Hydrolase</keyword>
<gene>
    <name evidence="2" type="ORF">MNBD_GAMMA20-244</name>
</gene>
<dbReference type="AlphaFoldDB" id="A0A3B1AVJ5"/>
<dbReference type="SUPFAM" id="SSF52540">
    <property type="entry name" value="P-loop containing nucleoside triphosphate hydrolases"/>
    <property type="match status" value="1"/>
</dbReference>
<feature type="domain" description="UvrD-like helicase C-terminal" evidence="1">
    <location>
        <begin position="1"/>
        <end position="44"/>
    </location>
</feature>
<dbReference type="InterPro" id="IPR027417">
    <property type="entry name" value="P-loop_NTPase"/>
</dbReference>
<dbReference type="EMBL" id="UOFU01000258">
    <property type="protein sequence ID" value="VAX02270.1"/>
    <property type="molecule type" value="Genomic_DNA"/>
</dbReference>
<protein>
    <submittedName>
        <fullName evidence="2">Exodeoxyribonuclease V alpha chain</fullName>
        <ecNumber evidence="2">3.1.11.5</ecNumber>
    </submittedName>
</protein>
<dbReference type="GO" id="GO:0008854">
    <property type="term" value="F:exodeoxyribonuclease V activity"/>
    <property type="evidence" value="ECO:0007669"/>
    <property type="project" value="UniProtKB-EC"/>
</dbReference>
<dbReference type="CDD" id="cd18809">
    <property type="entry name" value="SF1_C_RecD"/>
    <property type="match status" value="1"/>
</dbReference>
<evidence type="ECO:0000313" key="2">
    <source>
        <dbReference type="EMBL" id="VAX02270.1"/>
    </source>
</evidence>
<organism evidence="2">
    <name type="scientific">hydrothermal vent metagenome</name>
    <dbReference type="NCBI Taxonomy" id="652676"/>
    <lineage>
        <taxon>unclassified sequences</taxon>
        <taxon>metagenomes</taxon>
        <taxon>ecological metagenomes</taxon>
    </lineage>
</organism>
<feature type="non-terminal residue" evidence="2">
    <location>
        <position position="1"/>
    </location>
</feature>
<name>A0A3B1AVJ5_9ZZZZ</name>
<dbReference type="Gene3D" id="3.40.50.300">
    <property type="entry name" value="P-loop containing nucleotide triphosphate hydrolases"/>
    <property type="match status" value="1"/>
</dbReference>
<reference evidence="2" key="1">
    <citation type="submission" date="2018-06" db="EMBL/GenBank/DDBJ databases">
        <authorList>
            <person name="Zhirakovskaya E."/>
        </authorList>
    </citation>
    <scope>NUCLEOTIDE SEQUENCE</scope>
</reference>
<accession>A0A3B1AVJ5</accession>
<proteinExistence type="predicted"/>
<sequence>TVHKSQGSEFERVLLVLPFEAANPLLSRELIYTGITRARSQLHISASAPALLQGCRERVRRSSGLAPKLGWTDSPQA</sequence>
<dbReference type="InterPro" id="IPR027785">
    <property type="entry name" value="UvrD-like_helicase_C"/>
</dbReference>
<dbReference type="EC" id="3.1.11.5" evidence="2"/>
<dbReference type="Pfam" id="PF13538">
    <property type="entry name" value="UvrD_C_2"/>
    <property type="match status" value="1"/>
</dbReference>
<evidence type="ECO:0000259" key="1">
    <source>
        <dbReference type="Pfam" id="PF13538"/>
    </source>
</evidence>